<dbReference type="OrthoDB" id="9800654at2"/>
<dbReference type="PROSITE" id="PS50893">
    <property type="entry name" value="ABC_TRANSPORTER_2"/>
    <property type="match status" value="1"/>
</dbReference>
<dbReference type="PANTHER" id="PTHR43499:SF1">
    <property type="entry name" value="ABC TRANSPORTER I FAMILY MEMBER 1"/>
    <property type="match status" value="1"/>
</dbReference>
<name>A0A378KYD1_9GAMM</name>
<proteinExistence type="predicted"/>
<dbReference type="InterPro" id="IPR005895">
    <property type="entry name" value="ABC_transptr_haem_export_CcmA"/>
</dbReference>
<evidence type="ECO:0000256" key="6">
    <source>
        <dbReference type="ARBA" id="ARBA00023136"/>
    </source>
</evidence>
<feature type="domain" description="ABC transporter" evidence="7">
    <location>
        <begin position="2"/>
        <end position="200"/>
    </location>
</feature>
<dbReference type="Pfam" id="PF00005">
    <property type="entry name" value="ABC_tran"/>
    <property type="match status" value="1"/>
</dbReference>
<evidence type="ECO:0000256" key="2">
    <source>
        <dbReference type="ARBA" id="ARBA00022741"/>
    </source>
</evidence>
<evidence type="ECO:0000256" key="5">
    <source>
        <dbReference type="ARBA" id="ARBA00022967"/>
    </source>
</evidence>
<evidence type="ECO:0000313" key="8">
    <source>
        <dbReference type="EMBL" id="KTD47710.1"/>
    </source>
</evidence>
<evidence type="ECO:0000313" key="11">
    <source>
        <dbReference type="Proteomes" id="UP000254230"/>
    </source>
</evidence>
<reference evidence="8 10" key="1">
    <citation type="submission" date="2015-11" db="EMBL/GenBank/DDBJ databases">
        <title>Genomic analysis of 38 Legionella species identifies large and diverse effector repertoires.</title>
        <authorList>
            <person name="Burstein D."/>
            <person name="Amaro F."/>
            <person name="Zusman T."/>
            <person name="Lifshitz Z."/>
            <person name="Cohen O."/>
            <person name="Gilbert J.A."/>
            <person name="Pupko T."/>
            <person name="Shuman H.A."/>
            <person name="Segal G."/>
        </authorList>
    </citation>
    <scope>NUCLEOTIDE SEQUENCE [LARGE SCALE GENOMIC DNA]</scope>
    <source>
        <strain evidence="8 10">ATCC 49507</strain>
    </source>
</reference>
<dbReference type="NCBIfam" id="NF010062">
    <property type="entry name" value="PRK13540.1"/>
    <property type="match status" value="1"/>
</dbReference>
<dbReference type="SUPFAM" id="SSF52540">
    <property type="entry name" value="P-loop containing nucleoside triphosphate hydrolases"/>
    <property type="match status" value="1"/>
</dbReference>
<accession>A0A378KYD1</accession>
<keyword evidence="5" id="KW-1278">Translocase</keyword>
<dbReference type="STRING" id="45072.Lqua_2103"/>
<protein>
    <submittedName>
        <fullName evidence="8">Cytochrome c biogenesis protein CcmA</fullName>
    </submittedName>
    <submittedName>
        <fullName evidence="9">Heme exporter ATP-binding protein CcmA</fullName>
        <ecNumber evidence="9">3.6.3.41</ecNumber>
    </submittedName>
</protein>
<dbReference type="EMBL" id="LNYR01000031">
    <property type="protein sequence ID" value="KTD47710.1"/>
    <property type="molecule type" value="Genomic_DNA"/>
</dbReference>
<evidence type="ECO:0000256" key="4">
    <source>
        <dbReference type="ARBA" id="ARBA00022840"/>
    </source>
</evidence>
<dbReference type="Gene3D" id="3.40.50.300">
    <property type="entry name" value="P-loop containing nucleotide triphosphate hydrolases"/>
    <property type="match status" value="1"/>
</dbReference>
<evidence type="ECO:0000259" key="7">
    <source>
        <dbReference type="PROSITE" id="PS50893"/>
    </source>
</evidence>
<keyword evidence="10" id="KW-1185">Reference proteome</keyword>
<dbReference type="EC" id="3.6.3.41" evidence="9"/>
<dbReference type="EMBL" id="UGOW01000001">
    <property type="protein sequence ID" value="STY18527.1"/>
    <property type="molecule type" value="Genomic_DNA"/>
</dbReference>
<keyword evidence="6" id="KW-0472">Membrane</keyword>
<keyword evidence="3" id="KW-0201">Cytochrome c-type biogenesis</keyword>
<organism evidence="9 11">
    <name type="scientific">Legionella quateirensis</name>
    <dbReference type="NCBI Taxonomy" id="45072"/>
    <lineage>
        <taxon>Bacteria</taxon>
        <taxon>Pseudomonadati</taxon>
        <taxon>Pseudomonadota</taxon>
        <taxon>Gammaproteobacteria</taxon>
        <taxon>Legionellales</taxon>
        <taxon>Legionellaceae</taxon>
        <taxon>Legionella</taxon>
    </lineage>
</organism>
<keyword evidence="4 9" id="KW-0067">ATP-binding</keyword>
<evidence type="ECO:0000313" key="10">
    <source>
        <dbReference type="Proteomes" id="UP000054639"/>
    </source>
</evidence>
<keyword evidence="9" id="KW-0378">Hydrolase</keyword>
<dbReference type="GO" id="GO:0005524">
    <property type="term" value="F:ATP binding"/>
    <property type="evidence" value="ECO:0007669"/>
    <property type="project" value="UniProtKB-KW"/>
</dbReference>
<dbReference type="InterPro" id="IPR027417">
    <property type="entry name" value="P-loop_NTPase"/>
</dbReference>
<dbReference type="PANTHER" id="PTHR43499">
    <property type="entry name" value="ABC TRANSPORTER I FAMILY MEMBER 1"/>
    <property type="match status" value="1"/>
</dbReference>
<sequence length="200" mass="22604">MLEVIDLYFDYQEQPLLHHVSFKVPQGGILHLKGANGAGKTTLLKLIAGLHQPSQGQICFAGRPISEQRDAYQRELCFVGHKTGINPYLTLKENCLFDLNYGDNKTDITELAGLFHLERFLDQPCGLLSAGQRRQVGLLRLWMSDKALWLLDEPLVALDHTALMTLMNKIEQHRLQGGTVLLTSHQNLPLSDSDYLEYHL</sequence>
<dbReference type="AlphaFoldDB" id="A0A378KYD1"/>
<gene>
    <name evidence="9" type="primary">ccmA_2</name>
    <name evidence="8" type="synonym">ccmA</name>
    <name evidence="8" type="ORF">Lqua_2103</name>
    <name evidence="9" type="ORF">NCTC12376_02347</name>
</gene>
<reference evidence="9 11" key="2">
    <citation type="submission" date="2018-06" db="EMBL/GenBank/DDBJ databases">
        <authorList>
            <consortium name="Pathogen Informatics"/>
            <person name="Doyle S."/>
        </authorList>
    </citation>
    <scope>NUCLEOTIDE SEQUENCE [LARGE SCALE GENOMIC DNA]</scope>
    <source>
        <strain evidence="9 11">NCTC12376</strain>
    </source>
</reference>
<dbReference type="GO" id="GO:0022857">
    <property type="term" value="F:transmembrane transporter activity"/>
    <property type="evidence" value="ECO:0007669"/>
    <property type="project" value="InterPro"/>
</dbReference>
<keyword evidence="2" id="KW-0547">Nucleotide-binding</keyword>
<dbReference type="SMART" id="SM00382">
    <property type="entry name" value="AAA"/>
    <property type="match status" value="1"/>
</dbReference>
<dbReference type="Proteomes" id="UP000054639">
    <property type="component" value="Unassembled WGS sequence"/>
</dbReference>
<dbReference type="InterPro" id="IPR003439">
    <property type="entry name" value="ABC_transporter-like_ATP-bd"/>
</dbReference>
<dbReference type="RefSeq" id="WP_058474249.1">
    <property type="nucleotide sequence ID" value="NZ_CAAAIL010000001.1"/>
</dbReference>
<evidence type="ECO:0000256" key="3">
    <source>
        <dbReference type="ARBA" id="ARBA00022748"/>
    </source>
</evidence>
<dbReference type="GO" id="GO:0016887">
    <property type="term" value="F:ATP hydrolysis activity"/>
    <property type="evidence" value="ECO:0007669"/>
    <property type="project" value="InterPro"/>
</dbReference>
<dbReference type="Proteomes" id="UP000254230">
    <property type="component" value="Unassembled WGS sequence"/>
</dbReference>
<evidence type="ECO:0000256" key="1">
    <source>
        <dbReference type="ARBA" id="ARBA00022448"/>
    </source>
</evidence>
<dbReference type="GO" id="GO:0017004">
    <property type="term" value="P:cytochrome complex assembly"/>
    <property type="evidence" value="ECO:0007669"/>
    <property type="project" value="UniProtKB-KW"/>
</dbReference>
<dbReference type="NCBIfam" id="TIGR01189">
    <property type="entry name" value="ccmA"/>
    <property type="match status" value="1"/>
</dbReference>
<dbReference type="InterPro" id="IPR003593">
    <property type="entry name" value="AAA+_ATPase"/>
</dbReference>
<evidence type="ECO:0000313" key="9">
    <source>
        <dbReference type="EMBL" id="STY18527.1"/>
    </source>
</evidence>
<dbReference type="NCBIfam" id="NF010061">
    <property type="entry name" value="PRK13538.1"/>
    <property type="match status" value="1"/>
</dbReference>
<keyword evidence="1" id="KW-0813">Transport</keyword>